<evidence type="ECO:0000313" key="2">
    <source>
        <dbReference type="Proteomes" id="UP000002943"/>
    </source>
</evidence>
<reference evidence="1 2" key="1">
    <citation type="journal article" date="2012" name="Int. J. Syst. Evol. Microbiol.">
        <title>Vibrio caribbeanicus sp. nov., isolated from the marine sponge Scleritoderma cyanea.</title>
        <authorList>
            <person name="Hoffmann M."/>
            <person name="Monday S.R."/>
            <person name="Allard M.W."/>
            <person name="Strain E.A."/>
            <person name="Whittaker P."/>
            <person name="Naum M."/>
            <person name="McCarthy P.J."/>
            <person name="Lopez J.V."/>
            <person name="Fischer M."/>
            <person name="Brown E.W."/>
        </authorList>
    </citation>
    <scope>NUCLEOTIDE SEQUENCE [LARGE SCALE GENOMIC DNA]</scope>
    <source>
        <strain evidence="1 2">ATCC BAA-2122</strain>
    </source>
</reference>
<sequence>LHLPFSLLSDSENGHESVTLEACIKGVKELLRAIPNKGMDYGILQRYQQARLPQTGSSQLVFNYLGVFEKGFAGDSGQAL</sequence>
<keyword evidence="2" id="KW-1185">Reference proteome</keyword>
<organism evidence="1 2">
    <name type="scientific">Vibrio caribbeanicus ATCC BAA-2122</name>
    <dbReference type="NCBI Taxonomy" id="796620"/>
    <lineage>
        <taxon>Bacteria</taxon>
        <taxon>Pseudomonadati</taxon>
        <taxon>Pseudomonadota</taxon>
        <taxon>Gammaproteobacteria</taxon>
        <taxon>Vibrionales</taxon>
        <taxon>Vibrionaceae</taxon>
        <taxon>Vibrio</taxon>
    </lineage>
</organism>
<dbReference type="STRING" id="796620.VIBC2010_17055"/>
<dbReference type="Gene3D" id="3.30.559.30">
    <property type="entry name" value="Nonribosomal peptide synthetase, condensation domain"/>
    <property type="match status" value="1"/>
</dbReference>
<proteinExistence type="predicted"/>
<evidence type="ECO:0000313" key="1">
    <source>
        <dbReference type="EMBL" id="EFP95100.1"/>
    </source>
</evidence>
<feature type="non-terminal residue" evidence="1">
    <location>
        <position position="80"/>
    </location>
</feature>
<dbReference type="Proteomes" id="UP000002943">
    <property type="component" value="Unassembled WGS sequence"/>
</dbReference>
<gene>
    <name evidence="1" type="ORF">VIBC2010_17055</name>
</gene>
<protein>
    <submittedName>
        <fullName evidence="1">Non ribosomal peptide synthase, antibiotic synthesis</fullName>
    </submittedName>
</protein>
<name>E3BPB7_9VIBR</name>
<dbReference type="EMBL" id="AEIU01000104">
    <property type="protein sequence ID" value="EFP95100.1"/>
    <property type="molecule type" value="Genomic_DNA"/>
</dbReference>
<dbReference type="RefSeq" id="WP_009603017.1">
    <property type="nucleotide sequence ID" value="NZ_AEIU01000104.1"/>
</dbReference>
<feature type="non-terminal residue" evidence="1">
    <location>
        <position position="1"/>
    </location>
</feature>
<dbReference type="AlphaFoldDB" id="E3BPB7"/>
<accession>E3BPB7</accession>
<comment type="caution">
    <text evidence="1">The sequence shown here is derived from an EMBL/GenBank/DDBJ whole genome shotgun (WGS) entry which is preliminary data.</text>
</comment>